<gene>
    <name evidence="4" type="ORF">C7451_10414</name>
</gene>
<proteinExistence type="inferred from homology"/>
<dbReference type="RefSeq" id="WP_110298032.1">
    <property type="nucleotide sequence ID" value="NZ_QJJM01000004.1"/>
</dbReference>
<dbReference type="EMBL" id="QJJM01000004">
    <property type="protein sequence ID" value="PXW77521.1"/>
    <property type="molecule type" value="Genomic_DNA"/>
</dbReference>
<reference evidence="4 5" key="1">
    <citation type="submission" date="2018-05" db="EMBL/GenBank/DDBJ databases">
        <title>Genomic Encyclopedia of Type Strains, Phase IV (KMG-IV): sequencing the most valuable type-strain genomes for metagenomic binning, comparative biology and taxonomic classification.</title>
        <authorList>
            <person name="Goeker M."/>
        </authorList>
    </citation>
    <scope>NUCLEOTIDE SEQUENCE [LARGE SCALE GENOMIC DNA]</scope>
    <source>
        <strain evidence="4 5">DSM 3183</strain>
    </source>
</reference>
<dbReference type="OrthoDB" id="7226109at2"/>
<feature type="domain" description="CsbD-like" evidence="3">
    <location>
        <begin position="6"/>
        <end position="56"/>
    </location>
</feature>
<dbReference type="Pfam" id="PF05532">
    <property type="entry name" value="CsbD"/>
    <property type="match status" value="1"/>
</dbReference>
<name>A0A2V3V9H7_9SPHN</name>
<dbReference type="SUPFAM" id="SSF69047">
    <property type="entry name" value="Hypothetical protein YjbJ"/>
    <property type="match status" value="1"/>
</dbReference>
<comment type="similarity">
    <text evidence="1">Belongs to the UPF0337 (CsbD) family.</text>
</comment>
<evidence type="ECO:0000313" key="5">
    <source>
        <dbReference type="Proteomes" id="UP000248014"/>
    </source>
</evidence>
<protein>
    <submittedName>
        <fullName evidence="4">Uncharacterized protein YjbJ (UPF0337 family)</fullName>
    </submittedName>
</protein>
<feature type="region of interest" description="Disordered" evidence="2">
    <location>
        <begin position="1"/>
        <end position="27"/>
    </location>
</feature>
<evidence type="ECO:0000313" key="4">
    <source>
        <dbReference type="EMBL" id="PXW77521.1"/>
    </source>
</evidence>
<comment type="caution">
    <text evidence="4">The sequence shown here is derived from an EMBL/GenBank/DDBJ whole genome shotgun (WGS) entry which is preliminary data.</text>
</comment>
<dbReference type="InterPro" id="IPR036629">
    <property type="entry name" value="YjbJ_sf"/>
</dbReference>
<sequence length="60" mass="6024">MGEFKDKARGAANEAIGKTKAAAGRATDNPELVAKGIAQQAKGKAQNISGTVKGALGDKI</sequence>
<evidence type="ECO:0000256" key="2">
    <source>
        <dbReference type="SAM" id="MobiDB-lite"/>
    </source>
</evidence>
<dbReference type="InterPro" id="IPR008462">
    <property type="entry name" value="CsbD"/>
</dbReference>
<dbReference type="Proteomes" id="UP000248014">
    <property type="component" value="Unassembled WGS sequence"/>
</dbReference>
<evidence type="ECO:0000256" key="1">
    <source>
        <dbReference type="ARBA" id="ARBA00009129"/>
    </source>
</evidence>
<keyword evidence="5" id="KW-1185">Reference proteome</keyword>
<dbReference type="AlphaFoldDB" id="A0A2V3V9H7"/>
<accession>A0A2V3V9H7</accession>
<evidence type="ECO:0000259" key="3">
    <source>
        <dbReference type="Pfam" id="PF05532"/>
    </source>
</evidence>
<dbReference type="Gene3D" id="1.10.1470.10">
    <property type="entry name" value="YjbJ"/>
    <property type="match status" value="1"/>
</dbReference>
<organism evidence="4 5">
    <name type="scientific">Blastomonas natatoria</name>
    <dbReference type="NCBI Taxonomy" id="34015"/>
    <lineage>
        <taxon>Bacteria</taxon>
        <taxon>Pseudomonadati</taxon>
        <taxon>Pseudomonadota</taxon>
        <taxon>Alphaproteobacteria</taxon>
        <taxon>Sphingomonadales</taxon>
        <taxon>Sphingomonadaceae</taxon>
        <taxon>Blastomonas</taxon>
    </lineage>
</organism>